<dbReference type="EMBL" id="JAWDJX010000007">
    <property type="protein sequence ID" value="KAK3055847.1"/>
    <property type="molecule type" value="Genomic_DNA"/>
</dbReference>
<name>A0AAJ0GEA7_9PEZI</name>
<keyword evidence="3" id="KW-1185">Reference proteome</keyword>
<feature type="region of interest" description="Disordered" evidence="1">
    <location>
        <begin position="1"/>
        <end position="62"/>
    </location>
</feature>
<evidence type="ECO:0000256" key="1">
    <source>
        <dbReference type="SAM" id="MobiDB-lite"/>
    </source>
</evidence>
<gene>
    <name evidence="2" type="ORF">LTR09_003081</name>
</gene>
<feature type="region of interest" description="Disordered" evidence="1">
    <location>
        <begin position="235"/>
        <end position="254"/>
    </location>
</feature>
<reference evidence="2" key="1">
    <citation type="submission" date="2023-04" db="EMBL/GenBank/DDBJ databases">
        <title>Black Yeasts Isolated from many extreme environments.</title>
        <authorList>
            <person name="Coleine C."/>
            <person name="Stajich J.E."/>
            <person name="Selbmann L."/>
        </authorList>
    </citation>
    <scope>NUCLEOTIDE SEQUENCE</scope>
    <source>
        <strain evidence="2">CCFEE 5312</strain>
    </source>
</reference>
<comment type="caution">
    <text evidence="2">The sequence shown here is derived from an EMBL/GenBank/DDBJ whole genome shotgun (WGS) entry which is preliminary data.</text>
</comment>
<dbReference type="AlphaFoldDB" id="A0AAJ0GEA7"/>
<evidence type="ECO:0000313" key="3">
    <source>
        <dbReference type="Proteomes" id="UP001271007"/>
    </source>
</evidence>
<protein>
    <submittedName>
        <fullName evidence="2">Uncharacterized protein</fullName>
    </submittedName>
</protein>
<organism evidence="2 3">
    <name type="scientific">Extremus antarcticus</name>
    <dbReference type="NCBI Taxonomy" id="702011"/>
    <lineage>
        <taxon>Eukaryota</taxon>
        <taxon>Fungi</taxon>
        <taxon>Dikarya</taxon>
        <taxon>Ascomycota</taxon>
        <taxon>Pezizomycotina</taxon>
        <taxon>Dothideomycetes</taxon>
        <taxon>Dothideomycetidae</taxon>
        <taxon>Mycosphaerellales</taxon>
        <taxon>Extremaceae</taxon>
        <taxon>Extremus</taxon>
    </lineage>
</organism>
<feature type="compositionally biased region" description="Low complexity" evidence="1">
    <location>
        <begin position="7"/>
        <end position="25"/>
    </location>
</feature>
<proteinExistence type="predicted"/>
<sequence length="254" mass="27740">MSSSGQSHARPASSASHSSNQATVSAESHGQQDTPREQRYSELTEVTFSIPSRQSSINSDSKRKAKVSVVKRTIAPDESHQLGIEKLLELPEDDSLSLLLLSNYPTVSHIEIVFFLHPRTTDSHPAYDLEECLHSGEIGNDVRRALTVLWPLRTNCDFKLTVNGLQEGVPYDIVRDEFVNGAEEESVHGTVKDDIEGHFGAANAAEYISWLPGIGQNLPNLISMDADPSSYYPARTRAAGQSRGSGPTGMHTVL</sequence>
<feature type="compositionally biased region" description="Polar residues" evidence="1">
    <location>
        <begin position="44"/>
        <end position="59"/>
    </location>
</feature>
<dbReference type="Proteomes" id="UP001271007">
    <property type="component" value="Unassembled WGS sequence"/>
</dbReference>
<accession>A0AAJ0GEA7</accession>
<evidence type="ECO:0000313" key="2">
    <source>
        <dbReference type="EMBL" id="KAK3055847.1"/>
    </source>
</evidence>